<dbReference type="Pfam" id="PF18694">
    <property type="entry name" value="TDP-43_N"/>
    <property type="match status" value="1"/>
</dbReference>
<dbReference type="PANTHER" id="PTHR45701">
    <property type="entry name" value="SYNAPTOBREVIN FAMILY MEMBER"/>
    <property type="match status" value="1"/>
</dbReference>
<dbReference type="InterPro" id="IPR001388">
    <property type="entry name" value="Synaptobrevin-like"/>
</dbReference>
<feature type="region of interest" description="Disordered" evidence="2">
    <location>
        <begin position="205"/>
        <end position="239"/>
    </location>
</feature>
<dbReference type="InterPro" id="IPR042855">
    <property type="entry name" value="V_SNARE_CC"/>
</dbReference>
<dbReference type="Gene3D" id="1.20.5.110">
    <property type="match status" value="1"/>
</dbReference>
<proteinExistence type="predicted"/>
<evidence type="ECO:0000256" key="3">
    <source>
        <dbReference type="SAM" id="Phobius"/>
    </source>
</evidence>
<dbReference type="CDD" id="cd15870">
    <property type="entry name" value="R-SNARE_VAMP2"/>
    <property type="match status" value="1"/>
</dbReference>
<keyword evidence="3" id="KW-0472">Membrane</keyword>
<keyword evidence="6" id="KW-1185">Reference proteome</keyword>
<dbReference type="Gene3D" id="3.30.70.330">
    <property type="match status" value="1"/>
</dbReference>
<name>A0A9Q0M685_BLOTA</name>
<dbReference type="AlphaFoldDB" id="A0A9Q0M685"/>
<feature type="compositionally biased region" description="Low complexity" evidence="2">
    <location>
        <begin position="148"/>
        <end position="160"/>
    </location>
</feature>
<accession>A0A9Q0M685</accession>
<comment type="caution">
    <text evidence="5">The sequence shown here is derived from an EMBL/GenBank/DDBJ whole genome shotgun (WGS) entry which is preliminary data.</text>
</comment>
<dbReference type="InterPro" id="IPR016444">
    <property type="entry name" value="Synaptobrevin/VAMP"/>
</dbReference>
<dbReference type="GO" id="GO:0016192">
    <property type="term" value="P:vesicle-mediated transport"/>
    <property type="evidence" value="ECO:0007669"/>
    <property type="project" value="InterPro"/>
</dbReference>
<dbReference type="CDD" id="cd19609">
    <property type="entry name" value="NTD_TDP-43"/>
    <property type="match status" value="1"/>
</dbReference>
<dbReference type="SUPFAM" id="SSF58038">
    <property type="entry name" value="SNARE fusion complex"/>
    <property type="match status" value="1"/>
</dbReference>
<keyword evidence="1" id="KW-0175">Coiled coil</keyword>
<dbReference type="InterPro" id="IPR012677">
    <property type="entry name" value="Nucleotide-bd_a/b_plait_sf"/>
</dbReference>
<keyword evidence="3" id="KW-0812">Transmembrane</keyword>
<evidence type="ECO:0000256" key="2">
    <source>
        <dbReference type="SAM" id="MobiDB-lite"/>
    </source>
</evidence>
<reference evidence="5" key="1">
    <citation type="submission" date="2022-12" db="EMBL/GenBank/DDBJ databases">
        <title>Genome assemblies of Blomia tropicalis.</title>
        <authorList>
            <person name="Cui Y."/>
        </authorList>
    </citation>
    <scope>NUCLEOTIDE SEQUENCE</scope>
    <source>
        <tissue evidence="5">Adult mites</tissue>
    </source>
</reference>
<dbReference type="EMBL" id="JAPWDV010000002">
    <property type="protein sequence ID" value="KAJ6219960.1"/>
    <property type="molecule type" value="Genomic_DNA"/>
</dbReference>
<feature type="transmembrane region" description="Helical" evidence="3">
    <location>
        <begin position="309"/>
        <end position="328"/>
    </location>
</feature>
<dbReference type="GO" id="GO:0016020">
    <property type="term" value="C:membrane"/>
    <property type="evidence" value="ECO:0007669"/>
    <property type="project" value="InterPro"/>
</dbReference>
<sequence length="330" mass="36843">MTEFIKVAEDEGDEPMEVPCETDSTVLLTTLASVFPGASGLKYRNSETNTMRGLRLIDGKLQAPDQGWPSIETYYCCFPKGFAFVTFQEINVAQSLCGEDHIIKGISVHVSNAVPKVEISSQTSYNTNSSKHQQHGYGRYSNSGYSFNSNHNNPNHLNSPISPAHHPGNYSPPSSQYDYYSRHRSNQHNYHDSANPYNRYVRHKTNMSSKSKKEAAAAAEAEAAKAAENSGGPQPNPQLLASQRRMQQTQAQVDEVTEIMRVNVEKVLERDAMITQLDERADALKEGAEMFEKQAGALKSKFWWKNMKMILIMGGIGVVLVLVLFVWFGK</sequence>
<gene>
    <name evidence="5" type="ORF">RDWZM_005772</name>
</gene>
<dbReference type="Proteomes" id="UP001142055">
    <property type="component" value="Chromosome 2"/>
</dbReference>
<evidence type="ECO:0000313" key="6">
    <source>
        <dbReference type="Proteomes" id="UP001142055"/>
    </source>
</evidence>
<evidence type="ECO:0000256" key="1">
    <source>
        <dbReference type="PROSITE-ProRule" id="PRU00290"/>
    </source>
</evidence>
<organism evidence="5 6">
    <name type="scientific">Blomia tropicalis</name>
    <name type="common">Mite</name>
    <dbReference type="NCBI Taxonomy" id="40697"/>
    <lineage>
        <taxon>Eukaryota</taxon>
        <taxon>Metazoa</taxon>
        <taxon>Ecdysozoa</taxon>
        <taxon>Arthropoda</taxon>
        <taxon>Chelicerata</taxon>
        <taxon>Arachnida</taxon>
        <taxon>Acari</taxon>
        <taxon>Acariformes</taxon>
        <taxon>Sarcoptiformes</taxon>
        <taxon>Astigmata</taxon>
        <taxon>Glycyphagoidea</taxon>
        <taxon>Echimyopodidae</taxon>
        <taxon>Blomia</taxon>
    </lineage>
</organism>
<protein>
    <recommendedName>
        <fullName evidence="4">V-SNARE coiled-coil homology domain-containing protein</fullName>
    </recommendedName>
</protein>
<feature type="region of interest" description="Disordered" evidence="2">
    <location>
        <begin position="122"/>
        <end position="180"/>
    </location>
</feature>
<dbReference type="PRINTS" id="PR00219">
    <property type="entry name" value="SYNAPTOBREVN"/>
</dbReference>
<dbReference type="Pfam" id="PF00957">
    <property type="entry name" value="Synaptobrevin"/>
    <property type="match status" value="1"/>
</dbReference>
<evidence type="ECO:0000313" key="5">
    <source>
        <dbReference type="EMBL" id="KAJ6219960.1"/>
    </source>
</evidence>
<feature type="domain" description="V-SNARE coiled-coil homology" evidence="4">
    <location>
        <begin position="245"/>
        <end position="305"/>
    </location>
</feature>
<feature type="compositionally biased region" description="Low complexity" evidence="2">
    <location>
        <begin position="216"/>
        <end position="228"/>
    </location>
</feature>
<evidence type="ECO:0000259" key="4">
    <source>
        <dbReference type="PROSITE" id="PS50892"/>
    </source>
</evidence>
<keyword evidence="3" id="KW-1133">Transmembrane helix</keyword>
<dbReference type="InterPro" id="IPR041105">
    <property type="entry name" value="TDP-43_N"/>
</dbReference>
<feature type="compositionally biased region" description="Polar residues" evidence="2">
    <location>
        <begin position="122"/>
        <end position="131"/>
    </location>
</feature>
<dbReference type="PROSITE" id="PS50892">
    <property type="entry name" value="V_SNARE"/>
    <property type="match status" value="1"/>
</dbReference>